<evidence type="ECO:0000313" key="2">
    <source>
        <dbReference type="EMBL" id="KAK4127707.1"/>
    </source>
</evidence>
<dbReference type="GeneID" id="87828972"/>
<proteinExistence type="predicted"/>
<dbReference type="Proteomes" id="UP001302602">
    <property type="component" value="Unassembled WGS sequence"/>
</dbReference>
<comment type="caution">
    <text evidence="2">The sequence shown here is derived from an EMBL/GenBank/DDBJ whole genome shotgun (WGS) entry which is preliminary data.</text>
</comment>
<reference evidence="2" key="1">
    <citation type="journal article" date="2023" name="Mol. Phylogenet. Evol.">
        <title>Genome-scale phylogeny and comparative genomics of the fungal order Sordariales.</title>
        <authorList>
            <person name="Hensen N."/>
            <person name="Bonometti L."/>
            <person name="Westerberg I."/>
            <person name="Brannstrom I.O."/>
            <person name="Guillou S."/>
            <person name="Cros-Aarteil S."/>
            <person name="Calhoun S."/>
            <person name="Haridas S."/>
            <person name="Kuo A."/>
            <person name="Mondo S."/>
            <person name="Pangilinan J."/>
            <person name="Riley R."/>
            <person name="LaButti K."/>
            <person name="Andreopoulos B."/>
            <person name="Lipzen A."/>
            <person name="Chen C."/>
            <person name="Yan M."/>
            <person name="Daum C."/>
            <person name="Ng V."/>
            <person name="Clum A."/>
            <person name="Steindorff A."/>
            <person name="Ohm R.A."/>
            <person name="Martin F."/>
            <person name="Silar P."/>
            <person name="Natvig D.O."/>
            <person name="Lalanne C."/>
            <person name="Gautier V."/>
            <person name="Ament-Velasquez S.L."/>
            <person name="Kruys A."/>
            <person name="Hutchinson M.I."/>
            <person name="Powell A.J."/>
            <person name="Barry K."/>
            <person name="Miller A.N."/>
            <person name="Grigoriev I.V."/>
            <person name="Debuchy R."/>
            <person name="Gladieux P."/>
            <person name="Hiltunen Thoren M."/>
            <person name="Johannesson H."/>
        </authorList>
    </citation>
    <scope>NUCLEOTIDE SEQUENCE</scope>
    <source>
        <strain evidence="2">CBS 731.68</strain>
    </source>
</reference>
<sequence>MGWRFPHCTRPLGFASLRAVATRTRRGTTVRLLTIHPIVGILGITLKSNSCRPVSNCLAAKRIPGGPVRLPDNTTEWRTATTASHSNRDTSGALRAASCGRCMGAFGGHWILAVNPGWPRWRTWAAVRRVPFQGRKPTQLRVKSPGTKVSDRQSTIIDHPSARIKSPIRGYEAKPFRMKREATHQDRPWPRDSRDLVPISA</sequence>
<dbReference type="RefSeq" id="XP_062651478.1">
    <property type="nucleotide sequence ID" value="XM_062792203.1"/>
</dbReference>
<dbReference type="EMBL" id="MU853224">
    <property type="protein sequence ID" value="KAK4127707.1"/>
    <property type="molecule type" value="Genomic_DNA"/>
</dbReference>
<evidence type="ECO:0000256" key="1">
    <source>
        <dbReference type="SAM" id="MobiDB-lite"/>
    </source>
</evidence>
<feature type="compositionally biased region" description="Basic and acidic residues" evidence="1">
    <location>
        <begin position="171"/>
        <end position="195"/>
    </location>
</feature>
<reference evidence="2" key="2">
    <citation type="submission" date="2023-05" db="EMBL/GenBank/DDBJ databases">
        <authorList>
            <consortium name="Lawrence Berkeley National Laboratory"/>
            <person name="Steindorff A."/>
            <person name="Hensen N."/>
            <person name="Bonometti L."/>
            <person name="Westerberg I."/>
            <person name="Brannstrom I.O."/>
            <person name="Guillou S."/>
            <person name="Cros-Aarteil S."/>
            <person name="Calhoun S."/>
            <person name="Haridas S."/>
            <person name="Kuo A."/>
            <person name="Mondo S."/>
            <person name="Pangilinan J."/>
            <person name="Riley R."/>
            <person name="Labutti K."/>
            <person name="Andreopoulos B."/>
            <person name="Lipzen A."/>
            <person name="Chen C."/>
            <person name="Yanf M."/>
            <person name="Daum C."/>
            <person name="Ng V."/>
            <person name="Clum A."/>
            <person name="Ohm R."/>
            <person name="Martin F."/>
            <person name="Silar P."/>
            <person name="Natvig D."/>
            <person name="Lalanne C."/>
            <person name="Gautier V."/>
            <person name="Ament-Velasquez S.L."/>
            <person name="Kruys A."/>
            <person name="Hutchinson M.I."/>
            <person name="Powell A.J."/>
            <person name="Barry K."/>
            <person name="Miller A.N."/>
            <person name="Grigoriev I.V."/>
            <person name="Debuchy R."/>
            <person name="Gladieux P."/>
            <person name="Thoren M.H."/>
            <person name="Johannesson H."/>
        </authorList>
    </citation>
    <scope>NUCLEOTIDE SEQUENCE</scope>
    <source>
        <strain evidence="2">CBS 731.68</strain>
    </source>
</reference>
<protein>
    <submittedName>
        <fullName evidence="2">Uncharacterized protein</fullName>
    </submittedName>
</protein>
<keyword evidence="3" id="KW-1185">Reference proteome</keyword>
<accession>A0AAN6U7A2</accession>
<name>A0AAN6U7A2_9PEZI</name>
<dbReference type="AlphaFoldDB" id="A0AAN6U7A2"/>
<organism evidence="2 3">
    <name type="scientific">Parathielavia appendiculata</name>
    <dbReference type="NCBI Taxonomy" id="2587402"/>
    <lineage>
        <taxon>Eukaryota</taxon>
        <taxon>Fungi</taxon>
        <taxon>Dikarya</taxon>
        <taxon>Ascomycota</taxon>
        <taxon>Pezizomycotina</taxon>
        <taxon>Sordariomycetes</taxon>
        <taxon>Sordariomycetidae</taxon>
        <taxon>Sordariales</taxon>
        <taxon>Chaetomiaceae</taxon>
        <taxon>Parathielavia</taxon>
    </lineage>
</organism>
<evidence type="ECO:0000313" key="3">
    <source>
        <dbReference type="Proteomes" id="UP001302602"/>
    </source>
</evidence>
<feature type="region of interest" description="Disordered" evidence="1">
    <location>
        <begin position="168"/>
        <end position="201"/>
    </location>
</feature>
<gene>
    <name evidence="2" type="ORF">N657DRAFT_641722</name>
</gene>